<dbReference type="RefSeq" id="WP_074573340.1">
    <property type="nucleotide sequence ID" value="NZ_FNJQ01000038.1"/>
</dbReference>
<keyword evidence="1" id="KW-0175">Coiled coil</keyword>
<name>A0A1H0UTB0_SELRU</name>
<protein>
    <recommendedName>
        <fullName evidence="4">Protein kinase</fullName>
    </recommendedName>
</protein>
<proteinExistence type="predicted"/>
<accession>A0A1H0UTB0</accession>
<feature type="coiled-coil region" evidence="1">
    <location>
        <begin position="4"/>
        <end position="38"/>
    </location>
</feature>
<evidence type="ECO:0000256" key="1">
    <source>
        <dbReference type="SAM" id="Coils"/>
    </source>
</evidence>
<dbReference type="OrthoDB" id="1666966at2"/>
<sequence length="67" mass="7579">MARKVNYEEKISALEAKIAKKQSEIKAMKAQVSELKAKKAKSDYQELTEYMLANNLTAEEVLACIKD</sequence>
<dbReference type="EMBL" id="FNJQ01000038">
    <property type="protein sequence ID" value="SDP69549.1"/>
    <property type="molecule type" value="Genomic_DNA"/>
</dbReference>
<organism evidence="2 3">
    <name type="scientific">Selenomonas ruminantium</name>
    <dbReference type="NCBI Taxonomy" id="971"/>
    <lineage>
        <taxon>Bacteria</taxon>
        <taxon>Bacillati</taxon>
        <taxon>Bacillota</taxon>
        <taxon>Negativicutes</taxon>
        <taxon>Selenomonadales</taxon>
        <taxon>Selenomonadaceae</taxon>
        <taxon>Selenomonas</taxon>
    </lineage>
</organism>
<evidence type="ECO:0000313" key="2">
    <source>
        <dbReference type="EMBL" id="SDP69549.1"/>
    </source>
</evidence>
<evidence type="ECO:0000313" key="3">
    <source>
        <dbReference type="Proteomes" id="UP000182412"/>
    </source>
</evidence>
<gene>
    <name evidence="2" type="ORF">SAMN05216366_13818</name>
</gene>
<reference evidence="2 3" key="1">
    <citation type="submission" date="2016-10" db="EMBL/GenBank/DDBJ databases">
        <authorList>
            <person name="de Groot N.N."/>
        </authorList>
    </citation>
    <scope>NUCLEOTIDE SEQUENCE [LARGE SCALE GENOMIC DNA]</scope>
    <source>
        <strain evidence="2 3">S137</strain>
    </source>
</reference>
<dbReference type="AlphaFoldDB" id="A0A1H0UTB0"/>
<evidence type="ECO:0008006" key="4">
    <source>
        <dbReference type="Google" id="ProtNLM"/>
    </source>
</evidence>
<dbReference type="Proteomes" id="UP000182412">
    <property type="component" value="Unassembled WGS sequence"/>
</dbReference>